<keyword evidence="10" id="KW-1185">Reference proteome</keyword>
<feature type="domain" description="GYF" evidence="8">
    <location>
        <begin position="4"/>
        <end position="47"/>
    </location>
</feature>
<keyword evidence="2" id="KW-1003">Cell membrane</keyword>
<evidence type="ECO:0000313" key="10">
    <source>
        <dbReference type="Proteomes" id="UP001517367"/>
    </source>
</evidence>
<evidence type="ECO:0000256" key="5">
    <source>
        <dbReference type="ARBA" id="ARBA00023136"/>
    </source>
</evidence>
<evidence type="ECO:0000256" key="2">
    <source>
        <dbReference type="ARBA" id="ARBA00022475"/>
    </source>
</evidence>
<feature type="transmembrane region" description="Helical" evidence="6">
    <location>
        <begin position="70"/>
        <end position="95"/>
    </location>
</feature>
<dbReference type="Pfam" id="PF06271">
    <property type="entry name" value="RDD"/>
    <property type="match status" value="1"/>
</dbReference>
<keyword evidence="5 6" id="KW-0472">Membrane</keyword>
<dbReference type="PANTHER" id="PTHR36115">
    <property type="entry name" value="PROLINE-RICH ANTIGEN HOMOLOG-RELATED"/>
    <property type="match status" value="1"/>
</dbReference>
<dbReference type="InterPro" id="IPR010432">
    <property type="entry name" value="RDD"/>
</dbReference>
<accession>A0ABW9JLU7</accession>
<dbReference type="InterPro" id="IPR025640">
    <property type="entry name" value="GYF_2"/>
</dbReference>
<evidence type="ECO:0000256" key="3">
    <source>
        <dbReference type="ARBA" id="ARBA00022692"/>
    </source>
</evidence>
<reference evidence="9 10" key="1">
    <citation type="submission" date="2024-12" db="EMBL/GenBank/DDBJ databases">
        <authorList>
            <person name="Hu S."/>
        </authorList>
    </citation>
    <scope>NUCLEOTIDE SEQUENCE [LARGE SCALE GENOMIC DNA]</scope>
    <source>
        <strain evidence="9 10">P-25</strain>
    </source>
</reference>
<keyword evidence="4 6" id="KW-1133">Transmembrane helix</keyword>
<organism evidence="9 10">
    <name type="scientific">Pedobacter helvus</name>
    <dbReference type="NCBI Taxonomy" id="2563444"/>
    <lineage>
        <taxon>Bacteria</taxon>
        <taxon>Pseudomonadati</taxon>
        <taxon>Bacteroidota</taxon>
        <taxon>Sphingobacteriia</taxon>
        <taxon>Sphingobacteriales</taxon>
        <taxon>Sphingobacteriaceae</taxon>
        <taxon>Pedobacter</taxon>
    </lineage>
</organism>
<evidence type="ECO:0000259" key="8">
    <source>
        <dbReference type="Pfam" id="PF14237"/>
    </source>
</evidence>
<sequence>MYTIVVKGKPQGPYSLEELKKLDIFPDTFVRKPGMDDYKEAHELEELRQLFGFLQPKHTPQYFASFDQRLMAWAIDYFLITVVYAVIIAVAVFFVEDKQIRIVLVVAGFSLVPLTKFIYNVIGDCSKTQGTIGKKLMDIKVTDDYGTRLKLVSSIVRNLSKIVSNSTLGFGYLYLFLNRKNQCLHDVIASTLVIKDRLL</sequence>
<dbReference type="Proteomes" id="UP001517367">
    <property type="component" value="Unassembled WGS sequence"/>
</dbReference>
<proteinExistence type="predicted"/>
<protein>
    <submittedName>
        <fullName evidence="9">RDD family protein</fullName>
    </submittedName>
</protein>
<keyword evidence="3 6" id="KW-0812">Transmembrane</keyword>
<comment type="caution">
    <text evidence="9">The sequence shown here is derived from an EMBL/GenBank/DDBJ whole genome shotgun (WGS) entry which is preliminary data.</text>
</comment>
<evidence type="ECO:0000256" key="1">
    <source>
        <dbReference type="ARBA" id="ARBA00004651"/>
    </source>
</evidence>
<gene>
    <name evidence="9" type="ORF">E5L68_017590</name>
</gene>
<dbReference type="EMBL" id="SRMP02000045">
    <property type="protein sequence ID" value="MFN0293210.1"/>
    <property type="molecule type" value="Genomic_DNA"/>
</dbReference>
<evidence type="ECO:0000256" key="4">
    <source>
        <dbReference type="ARBA" id="ARBA00022989"/>
    </source>
</evidence>
<feature type="domain" description="RDD" evidence="7">
    <location>
        <begin position="64"/>
        <end position="189"/>
    </location>
</feature>
<name>A0ABW9JLU7_9SPHI</name>
<dbReference type="RefSeq" id="WP_138728893.1">
    <property type="nucleotide sequence ID" value="NZ_SRMP02000045.1"/>
</dbReference>
<comment type="subcellular location">
    <subcellularLocation>
        <location evidence="1">Cell membrane</location>
        <topology evidence="1">Multi-pass membrane protein</topology>
    </subcellularLocation>
</comment>
<evidence type="ECO:0000256" key="6">
    <source>
        <dbReference type="SAM" id="Phobius"/>
    </source>
</evidence>
<evidence type="ECO:0000313" key="9">
    <source>
        <dbReference type="EMBL" id="MFN0293210.1"/>
    </source>
</evidence>
<evidence type="ECO:0000259" key="7">
    <source>
        <dbReference type="Pfam" id="PF06271"/>
    </source>
</evidence>
<dbReference type="InterPro" id="IPR051791">
    <property type="entry name" value="Pra-immunoreactive"/>
</dbReference>
<feature type="transmembrane region" description="Helical" evidence="6">
    <location>
        <begin position="102"/>
        <end position="122"/>
    </location>
</feature>
<dbReference type="Pfam" id="PF14237">
    <property type="entry name" value="GYF_2"/>
    <property type="match status" value="1"/>
</dbReference>